<name>G0MWS5_CAEBE</name>
<gene>
    <name evidence="2" type="ORF">CAEBREN_09182</name>
</gene>
<proteinExistence type="predicted"/>
<keyword evidence="1" id="KW-0472">Membrane</keyword>
<organism evidence="3">
    <name type="scientific">Caenorhabditis brenneri</name>
    <name type="common">Nematode worm</name>
    <dbReference type="NCBI Taxonomy" id="135651"/>
    <lineage>
        <taxon>Eukaryota</taxon>
        <taxon>Metazoa</taxon>
        <taxon>Ecdysozoa</taxon>
        <taxon>Nematoda</taxon>
        <taxon>Chromadorea</taxon>
        <taxon>Rhabditida</taxon>
        <taxon>Rhabditina</taxon>
        <taxon>Rhabditomorpha</taxon>
        <taxon>Rhabditoidea</taxon>
        <taxon>Rhabditidae</taxon>
        <taxon>Peloderinae</taxon>
        <taxon>Caenorhabditis</taxon>
    </lineage>
</organism>
<keyword evidence="1" id="KW-0812">Transmembrane</keyword>
<feature type="transmembrane region" description="Helical" evidence="1">
    <location>
        <begin position="167"/>
        <end position="186"/>
    </location>
</feature>
<keyword evidence="1" id="KW-1133">Transmembrane helix</keyword>
<reference evidence="3" key="1">
    <citation type="submission" date="2011-07" db="EMBL/GenBank/DDBJ databases">
        <authorList>
            <consortium name="Caenorhabditis brenneri Sequencing and Analysis Consortium"/>
            <person name="Wilson R.K."/>
        </authorList>
    </citation>
    <scope>NUCLEOTIDE SEQUENCE [LARGE SCALE GENOMIC DNA]</scope>
    <source>
        <strain evidence="3">PB2801</strain>
    </source>
</reference>
<evidence type="ECO:0000256" key="1">
    <source>
        <dbReference type="SAM" id="Phobius"/>
    </source>
</evidence>
<keyword evidence="3" id="KW-1185">Reference proteome</keyword>
<dbReference type="AlphaFoldDB" id="G0MWS5"/>
<feature type="transmembrane region" description="Helical" evidence="1">
    <location>
        <begin position="94"/>
        <end position="110"/>
    </location>
</feature>
<dbReference type="EMBL" id="GL379817">
    <property type="protein sequence ID" value="EGT46367.1"/>
    <property type="molecule type" value="Genomic_DNA"/>
</dbReference>
<feature type="transmembrane region" description="Helical" evidence="1">
    <location>
        <begin position="130"/>
        <end position="152"/>
    </location>
</feature>
<sequence length="205" mass="23397">MPCLITGLFTVLHTVFVYFEVLSKKDQDWKWIIAIFCLTWTIFYLLKRLLGVNPCKKERYGGSFTLGTGVICLLAPSAKIHILELKAGGESTDTFLFFTTTCFCAAYFLLIRKPAKELEWSNKPSWEFDFIQCILAVNHLFFLYVTVIVTVGDRVEITDETERNTFIFHRIILAVMAALTCFDLCAPIKNVPSGVIVGEGFWRCH</sequence>
<dbReference type="HOGENOM" id="CLU_1235998_0_0_1"/>
<evidence type="ECO:0000313" key="2">
    <source>
        <dbReference type="EMBL" id="EGT46367.1"/>
    </source>
</evidence>
<dbReference type="Proteomes" id="UP000008068">
    <property type="component" value="Unassembled WGS sequence"/>
</dbReference>
<evidence type="ECO:0000313" key="3">
    <source>
        <dbReference type="Proteomes" id="UP000008068"/>
    </source>
</evidence>
<protein>
    <submittedName>
        <fullName evidence="2">Uncharacterized protein</fullName>
    </submittedName>
</protein>
<feature type="transmembrane region" description="Helical" evidence="1">
    <location>
        <begin position="62"/>
        <end position="82"/>
    </location>
</feature>
<accession>G0MWS5</accession>
<feature type="transmembrane region" description="Helical" evidence="1">
    <location>
        <begin position="29"/>
        <end position="50"/>
    </location>
</feature>
<dbReference type="InParanoid" id="G0MWS5"/>